<comment type="caution">
    <text evidence="5">The sequence shown here is derived from an EMBL/GenBank/DDBJ whole genome shotgun (WGS) entry which is preliminary data.</text>
</comment>
<evidence type="ECO:0000256" key="2">
    <source>
        <dbReference type="ARBA" id="ARBA00022741"/>
    </source>
</evidence>
<dbReference type="EMBL" id="JAHRIN010029245">
    <property type="protein sequence ID" value="MEQ2201843.1"/>
    <property type="molecule type" value="Genomic_DNA"/>
</dbReference>
<evidence type="ECO:0000259" key="4">
    <source>
        <dbReference type="PROSITE" id="PS51720"/>
    </source>
</evidence>
<evidence type="ECO:0000313" key="6">
    <source>
        <dbReference type="Proteomes" id="UP001434883"/>
    </source>
</evidence>
<dbReference type="Pfam" id="PF04548">
    <property type="entry name" value="AIG1"/>
    <property type="match status" value="1"/>
</dbReference>
<proteinExistence type="inferred from homology"/>
<organism evidence="5 6">
    <name type="scientific">Xenoophorus captivus</name>
    <dbReference type="NCBI Taxonomy" id="1517983"/>
    <lineage>
        <taxon>Eukaryota</taxon>
        <taxon>Metazoa</taxon>
        <taxon>Chordata</taxon>
        <taxon>Craniata</taxon>
        <taxon>Vertebrata</taxon>
        <taxon>Euteleostomi</taxon>
        <taxon>Actinopterygii</taxon>
        <taxon>Neopterygii</taxon>
        <taxon>Teleostei</taxon>
        <taxon>Neoteleostei</taxon>
        <taxon>Acanthomorphata</taxon>
        <taxon>Ovalentaria</taxon>
        <taxon>Atherinomorphae</taxon>
        <taxon>Cyprinodontiformes</taxon>
        <taxon>Goodeidae</taxon>
        <taxon>Xenoophorus</taxon>
    </lineage>
</organism>
<dbReference type="PANTHER" id="PTHR10903:SF170">
    <property type="entry name" value="GTPASE IMAP FAMILY MEMBER 7"/>
    <property type="match status" value="1"/>
</dbReference>
<reference evidence="5 6" key="1">
    <citation type="submission" date="2021-06" db="EMBL/GenBank/DDBJ databases">
        <authorList>
            <person name="Palmer J.M."/>
        </authorList>
    </citation>
    <scope>NUCLEOTIDE SEQUENCE [LARGE SCALE GENOMIC DNA]</scope>
    <source>
        <strain evidence="5 6">XC_2019</strain>
        <tissue evidence="5">Muscle</tissue>
    </source>
</reference>
<accession>A0ABV0R139</accession>
<feature type="domain" description="AIG1-type G" evidence="4">
    <location>
        <begin position="8"/>
        <end position="206"/>
    </location>
</feature>
<comment type="similarity">
    <text evidence="1">Belongs to the TRAFAC class TrmE-Era-EngA-EngB-Septin-like GTPase superfamily. AIG1/Toc34/Toc159-like paraseptin GTPase family. IAN subfamily.</text>
</comment>
<protein>
    <recommendedName>
        <fullName evidence="4">AIG1-type G domain-containing protein</fullName>
    </recommendedName>
</protein>
<dbReference type="PROSITE" id="PS51720">
    <property type="entry name" value="G_AIG1"/>
    <property type="match status" value="1"/>
</dbReference>
<keyword evidence="6" id="KW-1185">Reference proteome</keyword>
<name>A0ABV0R139_9TELE</name>
<evidence type="ECO:0000313" key="5">
    <source>
        <dbReference type="EMBL" id="MEQ2201843.1"/>
    </source>
</evidence>
<sequence length="217" mass="24495">VIVSAQHRSDLRVVLVGQERVGKSSAGNTILGKKEFNCQLSSVPLTLGTQKVEGDVEGRRVSVVDTPGLFSTQLSAKQVKEKLLEAVKLSSPGPHVFLLTLQLGRFTPQEQMGMETLQKMLSPVVSKYTMLLFTYGDRLEDTDMQQFIREDANLQKLLKTCSGQYHVFNNKKMEDRRQVQELLDKIQKISQDGSLIYQREAQSGDSTSFCKRVWKKK</sequence>
<dbReference type="InterPro" id="IPR045058">
    <property type="entry name" value="GIMA/IAN/Toc"/>
</dbReference>
<feature type="non-terminal residue" evidence="5">
    <location>
        <position position="1"/>
    </location>
</feature>
<dbReference type="InterPro" id="IPR027417">
    <property type="entry name" value="P-loop_NTPase"/>
</dbReference>
<dbReference type="SUPFAM" id="SSF52540">
    <property type="entry name" value="P-loop containing nucleoside triphosphate hydrolases"/>
    <property type="match status" value="1"/>
</dbReference>
<evidence type="ECO:0000256" key="3">
    <source>
        <dbReference type="ARBA" id="ARBA00023134"/>
    </source>
</evidence>
<keyword evidence="2" id="KW-0547">Nucleotide-binding</keyword>
<gene>
    <name evidence="5" type="ORF">XENOCAPTIV_019117</name>
</gene>
<keyword evidence="3" id="KW-0342">GTP-binding</keyword>
<dbReference type="Proteomes" id="UP001434883">
    <property type="component" value="Unassembled WGS sequence"/>
</dbReference>
<dbReference type="InterPro" id="IPR006703">
    <property type="entry name" value="G_AIG1"/>
</dbReference>
<evidence type="ECO:0000256" key="1">
    <source>
        <dbReference type="ARBA" id="ARBA00008535"/>
    </source>
</evidence>
<dbReference type="Gene3D" id="3.40.50.300">
    <property type="entry name" value="P-loop containing nucleotide triphosphate hydrolases"/>
    <property type="match status" value="1"/>
</dbReference>
<dbReference type="PANTHER" id="PTHR10903">
    <property type="entry name" value="GTPASE, IMAP FAMILY MEMBER-RELATED"/>
    <property type="match status" value="1"/>
</dbReference>